<reference evidence="4" key="1">
    <citation type="journal article" date="2012" name="Nature">
        <title>The oyster genome reveals stress adaptation and complexity of shell formation.</title>
        <authorList>
            <person name="Zhang G."/>
            <person name="Fang X."/>
            <person name="Guo X."/>
            <person name="Li L."/>
            <person name="Luo R."/>
            <person name="Xu F."/>
            <person name="Yang P."/>
            <person name="Zhang L."/>
            <person name="Wang X."/>
            <person name="Qi H."/>
            <person name="Xiong Z."/>
            <person name="Que H."/>
            <person name="Xie Y."/>
            <person name="Holland P.W."/>
            <person name="Paps J."/>
            <person name="Zhu Y."/>
            <person name="Wu F."/>
            <person name="Chen Y."/>
            <person name="Wang J."/>
            <person name="Peng C."/>
            <person name="Meng J."/>
            <person name="Yang L."/>
            <person name="Liu J."/>
            <person name="Wen B."/>
            <person name="Zhang N."/>
            <person name="Huang Z."/>
            <person name="Zhu Q."/>
            <person name="Feng Y."/>
            <person name="Mount A."/>
            <person name="Hedgecock D."/>
            <person name="Xu Z."/>
            <person name="Liu Y."/>
            <person name="Domazet-Loso T."/>
            <person name="Du Y."/>
            <person name="Sun X."/>
            <person name="Zhang S."/>
            <person name="Liu B."/>
            <person name="Cheng P."/>
            <person name="Jiang X."/>
            <person name="Li J."/>
            <person name="Fan D."/>
            <person name="Wang W."/>
            <person name="Fu W."/>
            <person name="Wang T."/>
            <person name="Wang B."/>
            <person name="Zhang J."/>
            <person name="Peng Z."/>
            <person name="Li Y."/>
            <person name="Li N."/>
            <person name="Wang J."/>
            <person name="Chen M."/>
            <person name="He Y."/>
            <person name="Tan F."/>
            <person name="Song X."/>
            <person name="Zheng Q."/>
            <person name="Huang R."/>
            <person name="Yang H."/>
            <person name="Du X."/>
            <person name="Chen L."/>
            <person name="Yang M."/>
            <person name="Gaffney P.M."/>
            <person name="Wang S."/>
            <person name="Luo L."/>
            <person name="She Z."/>
            <person name="Ming Y."/>
            <person name="Huang W."/>
            <person name="Zhang S."/>
            <person name="Huang B."/>
            <person name="Zhang Y."/>
            <person name="Qu T."/>
            <person name="Ni P."/>
            <person name="Miao G."/>
            <person name="Wang J."/>
            <person name="Wang Q."/>
            <person name="Steinberg C.E."/>
            <person name="Wang H."/>
            <person name="Li N."/>
            <person name="Qian L."/>
            <person name="Zhang G."/>
            <person name="Li Y."/>
            <person name="Yang H."/>
            <person name="Liu X."/>
            <person name="Wang J."/>
            <person name="Yin Y."/>
            <person name="Wang J."/>
        </authorList>
    </citation>
    <scope>NUCLEOTIDE SEQUENCE [LARGE SCALE GENOMIC DNA]</scope>
    <source>
        <strain evidence="4">05x7-T-G4-1.051#20</strain>
    </source>
</reference>
<dbReference type="EnsemblMetazoa" id="G21228.1">
    <property type="protein sequence ID" value="G21228.1:cds"/>
    <property type="gene ID" value="G21228"/>
</dbReference>
<name>K1RTV5_MAGGI</name>
<dbReference type="SMART" id="SM00173">
    <property type="entry name" value="RAS"/>
    <property type="match status" value="1"/>
</dbReference>
<dbReference type="GO" id="GO:0005886">
    <property type="term" value="C:plasma membrane"/>
    <property type="evidence" value="ECO:0007669"/>
    <property type="project" value="TreeGrafter"/>
</dbReference>
<dbReference type="NCBIfam" id="TIGR00231">
    <property type="entry name" value="small_GTP"/>
    <property type="match status" value="1"/>
</dbReference>
<evidence type="ECO:0000256" key="1">
    <source>
        <dbReference type="ARBA" id="ARBA00008846"/>
    </source>
</evidence>
<feature type="region of interest" description="Disordered" evidence="3">
    <location>
        <begin position="115"/>
        <end position="158"/>
    </location>
</feature>
<dbReference type="HOGENOM" id="CLU_041217_3_3_1"/>
<dbReference type="OrthoDB" id="5239715at2759"/>
<evidence type="ECO:0000256" key="3">
    <source>
        <dbReference type="SAM" id="MobiDB-lite"/>
    </source>
</evidence>
<accession>K1RTV5</accession>
<dbReference type="Proteomes" id="UP000005408">
    <property type="component" value="Unassembled WGS sequence"/>
</dbReference>
<dbReference type="InterPro" id="IPR027417">
    <property type="entry name" value="P-loop_NTPase"/>
</dbReference>
<dbReference type="OMA" id="HRTILQM"/>
<dbReference type="SUPFAM" id="SSF52540">
    <property type="entry name" value="P-loop containing nucleoside triphosphate hydrolases"/>
    <property type="match status" value="1"/>
</dbReference>
<dbReference type="PRINTS" id="PR00449">
    <property type="entry name" value="RASTRNSFRMNG"/>
</dbReference>
<evidence type="ECO:0000256" key="2">
    <source>
        <dbReference type="ARBA" id="ARBA00022553"/>
    </source>
</evidence>
<proteinExistence type="inferred from homology"/>
<protein>
    <submittedName>
        <fullName evidence="4 5">GTP-binding protein RAD</fullName>
    </submittedName>
</protein>
<evidence type="ECO:0000313" key="6">
    <source>
        <dbReference type="Proteomes" id="UP000005408"/>
    </source>
</evidence>
<dbReference type="EnsemblMetazoa" id="G21228.2">
    <property type="protein sequence ID" value="G21228.2:cds"/>
    <property type="gene ID" value="G21228"/>
</dbReference>
<comment type="similarity">
    <text evidence="1">Belongs to the small GTPase superfamily. RGK family.</text>
</comment>
<dbReference type="PROSITE" id="PS51421">
    <property type="entry name" value="RAS"/>
    <property type="match status" value="1"/>
</dbReference>
<gene>
    <name evidence="4" type="ORF">CGI_10018707</name>
</gene>
<dbReference type="FunCoup" id="K1RTV5">
    <property type="interactions" value="52"/>
</dbReference>
<feature type="compositionally biased region" description="Low complexity" evidence="3">
    <location>
        <begin position="146"/>
        <end position="158"/>
    </location>
</feature>
<dbReference type="EMBL" id="JH818523">
    <property type="protein sequence ID" value="EKC38026.1"/>
    <property type="molecule type" value="Genomic_DNA"/>
</dbReference>
<dbReference type="PANTHER" id="PTHR45775">
    <property type="entry name" value="RAD, GEM/KIR FAMILY MEMBER 2, ISOFORM C"/>
    <property type="match status" value="1"/>
</dbReference>
<dbReference type="SMART" id="SM00174">
    <property type="entry name" value="RHO"/>
    <property type="match status" value="1"/>
</dbReference>
<dbReference type="InterPro" id="IPR005225">
    <property type="entry name" value="Small_GTP-bd"/>
</dbReference>
<dbReference type="InterPro" id="IPR051641">
    <property type="entry name" value="RGK_GTP-binding_reg"/>
</dbReference>
<dbReference type="InterPro" id="IPR001806">
    <property type="entry name" value="Small_GTPase"/>
</dbReference>
<sequence>MTKEKEQDEIIPSPSYLDSCVKTSFDFPDYPLTTSKVFRTGRPSISAPHSRSCSMRKVNRDKNALLIDRKRRNSLPMDLADLACPYISSDIQSTCESSQDTFQRVRSFKMTSKGLVNHGDSLRNKSKSKTSSRSSSLKDNRRQRISSDTSDDTCSSVSSCSGGYYRVVILGSPSVGKTALMNQFMTSEYTGGLDLGTEEDSDTMSVSVLLDGEESSLEFLDVHAQDSVGGGFFDAFVFVYSVDDVASFESVEETMYHLRHDLGSDRPFILVANKIDLVRNRKVSPEEGKKVAHQHDAKYIETSVTLHHHIDELLVGILRQIRIKLNVIYPEVTQSKNSKKGPRGLLKRIFRLSRKNEELVENVFE</sequence>
<keyword evidence="6" id="KW-1185">Reference proteome</keyword>
<dbReference type="GO" id="GO:0003924">
    <property type="term" value="F:GTPase activity"/>
    <property type="evidence" value="ECO:0007669"/>
    <property type="project" value="InterPro"/>
</dbReference>
<dbReference type="SMART" id="SM00175">
    <property type="entry name" value="RAB"/>
    <property type="match status" value="1"/>
</dbReference>
<organism evidence="4">
    <name type="scientific">Magallana gigas</name>
    <name type="common">Pacific oyster</name>
    <name type="synonym">Crassostrea gigas</name>
    <dbReference type="NCBI Taxonomy" id="29159"/>
    <lineage>
        <taxon>Eukaryota</taxon>
        <taxon>Metazoa</taxon>
        <taxon>Spiralia</taxon>
        <taxon>Lophotrochozoa</taxon>
        <taxon>Mollusca</taxon>
        <taxon>Bivalvia</taxon>
        <taxon>Autobranchia</taxon>
        <taxon>Pteriomorphia</taxon>
        <taxon>Ostreida</taxon>
        <taxon>Ostreoidea</taxon>
        <taxon>Ostreidae</taxon>
        <taxon>Magallana</taxon>
    </lineage>
</organism>
<dbReference type="PROSITE" id="PS51419">
    <property type="entry name" value="RAB"/>
    <property type="match status" value="1"/>
</dbReference>
<evidence type="ECO:0000313" key="4">
    <source>
        <dbReference type="EMBL" id="EKC38026.1"/>
    </source>
</evidence>
<keyword evidence="2" id="KW-0597">Phosphoprotein</keyword>
<dbReference type="Gene3D" id="3.40.50.300">
    <property type="entry name" value="P-loop containing nucleotide triphosphate hydrolases"/>
    <property type="match status" value="1"/>
</dbReference>
<dbReference type="PANTHER" id="PTHR45775:SF6">
    <property type="entry name" value="RAD, GEM_KIR FAMILY MEMBER 2, ISOFORM C"/>
    <property type="match status" value="1"/>
</dbReference>
<dbReference type="AlphaFoldDB" id="K1RTV5"/>
<dbReference type="GO" id="GO:0005246">
    <property type="term" value="F:calcium channel regulator activity"/>
    <property type="evidence" value="ECO:0007669"/>
    <property type="project" value="TreeGrafter"/>
</dbReference>
<dbReference type="GO" id="GO:0005525">
    <property type="term" value="F:GTP binding"/>
    <property type="evidence" value="ECO:0007669"/>
    <property type="project" value="InterPro"/>
</dbReference>
<evidence type="ECO:0000313" key="5">
    <source>
        <dbReference type="EnsemblMetazoa" id="G21228.1:cds"/>
    </source>
</evidence>
<dbReference type="Pfam" id="PF00071">
    <property type="entry name" value="Ras"/>
    <property type="match status" value="1"/>
</dbReference>
<reference evidence="5" key="2">
    <citation type="submission" date="2022-08" db="UniProtKB">
        <authorList>
            <consortium name="EnsemblMetazoa"/>
        </authorList>
    </citation>
    <scope>IDENTIFICATION</scope>
    <source>
        <strain evidence="5">05x7-T-G4-1.051#20</strain>
    </source>
</reference>
<dbReference type="KEGG" id="crg:105349135"/>